<dbReference type="InterPro" id="IPR032675">
    <property type="entry name" value="LRR_dom_sf"/>
</dbReference>
<dbReference type="PANTHER" id="PTHR24113">
    <property type="entry name" value="RAN GTPASE-ACTIVATING PROTEIN 1"/>
    <property type="match status" value="1"/>
</dbReference>
<dbReference type="GO" id="GO:0006913">
    <property type="term" value="P:nucleocytoplasmic transport"/>
    <property type="evidence" value="ECO:0007669"/>
    <property type="project" value="TreeGrafter"/>
</dbReference>
<dbReference type="Pfam" id="PF13516">
    <property type="entry name" value="LRR_6"/>
    <property type="match status" value="4"/>
</dbReference>
<dbReference type="PANTHER" id="PTHR24113:SF12">
    <property type="entry name" value="RAN GTPASE-ACTIVATING PROTEIN 1"/>
    <property type="match status" value="1"/>
</dbReference>
<dbReference type="GO" id="GO:0005096">
    <property type="term" value="F:GTPase activator activity"/>
    <property type="evidence" value="ECO:0007669"/>
    <property type="project" value="UniProtKB-KW"/>
</dbReference>
<keyword evidence="1" id="KW-0343">GTPase activation</keyword>
<feature type="compositionally biased region" description="Basic residues" evidence="4">
    <location>
        <begin position="257"/>
        <end position="266"/>
    </location>
</feature>
<reference evidence="5" key="1">
    <citation type="submission" date="2021-01" db="EMBL/GenBank/DDBJ databases">
        <authorList>
            <person name="Corre E."/>
            <person name="Pelletier E."/>
            <person name="Niang G."/>
            <person name="Scheremetjew M."/>
            <person name="Finn R."/>
            <person name="Kale V."/>
            <person name="Holt S."/>
            <person name="Cochrane G."/>
            <person name="Meng A."/>
            <person name="Brown T."/>
            <person name="Cohen L."/>
        </authorList>
    </citation>
    <scope>NUCLEOTIDE SEQUENCE</scope>
    <source>
        <strain evidence="5">UIO037</strain>
    </source>
</reference>
<organism evidence="5">
    <name type="scientific">Prymnesium polylepis</name>
    <dbReference type="NCBI Taxonomy" id="72548"/>
    <lineage>
        <taxon>Eukaryota</taxon>
        <taxon>Haptista</taxon>
        <taxon>Haptophyta</taxon>
        <taxon>Prymnesiophyceae</taxon>
        <taxon>Prymnesiales</taxon>
        <taxon>Prymnesiaceae</taxon>
        <taxon>Prymnesium</taxon>
    </lineage>
</organism>
<dbReference type="GO" id="GO:0005829">
    <property type="term" value="C:cytosol"/>
    <property type="evidence" value="ECO:0007669"/>
    <property type="project" value="TreeGrafter"/>
</dbReference>
<name>A0A7S4HVY8_9EUKA</name>
<evidence type="ECO:0000256" key="3">
    <source>
        <dbReference type="ARBA" id="ARBA00022737"/>
    </source>
</evidence>
<keyword evidence="3" id="KW-0677">Repeat</keyword>
<dbReference type="SMART" id="SM00368">
    <property type="entry name" value="LRR_RI"/>
    <property type="match status" value="3"/>
</dbReference>
<evidence type="ECO:0000256" key="4">
    <source>
        <dbReference type="SAM" id="MobiDB-lite"/>
    </source>
</evidence>
<dbReference type="InterPro" id="IPR027038">
    <property type="entry name" value="RanGap"/>
</dbReference>
<accession>A0A7S4HVY8</accession>
<keyword evidence="2" id="KW-0433">Leucine-rich repeat</keyword>
<dbReference type="AlphaFoldDB" id="A0A7S4HVY8"/>
<feature type="region of interest" description="Disordered" evidence="4">
    <location>
        <begin position="247"/>
        <end position="266"/>
    </location>
</feature>
<dbReference type="GO" id="GO:0031267">
    <property type="term" value="F:small GTPase binding"/>
    <property type="evidence" value="ECO:0007669"/>
    <property type="project" value="TreeGrafter"/>
</dbReference>
<sequence>MKKEIASAKVLCFADMEPMLGDEGAIGLSKALSTIKPDQVTDITLTRNEIGDEGCAALAAASNDVPNLDVLCMMKNSIGNAGMVAIAEKCKTAPFTCLVLSANNIGDDGLKAFAASVDDDASFKKLNKLYLDRNPIGDEGAIALASVLHKLPDLEYVALQKCKIGDKGLNAITAAINKLGALNNAEYFWIQEQDPPCSEEAIAALKFACKGKIKSYVSWPPPIPGFGYDWGKWGPAGRPLEEQQRIERELLNPPKPNKGKGGGKKK</sequence>
<dbReference type="SUPFAM" id="SSF52047">
    <property type="entry name" value="RNI-like"/>
    <property type="match status" value="1"/>
</dbReference>
<evidence type="ECO:0000256" key="2">
    <source>
        <dbReference type="ARBA" id="ARBA00022614"/>
    </source>
</evidence>
<dbReference type="EMBL" id="HBKO01014637">
    <property type="protein sequence ID" value="CAE2210930.1"/>
    <property type="molecule type" value="Transcribed_RNA"/>
</dbReference>
<dbReference type="GO" id="GO:0048471">
    <property type="term" value="C:perinuclear region of cytoplasm"/>
    <property type="evidence" value="ECO:0007669"/>
    <property type="project" value="TreeGrafter"/>
</dbReference>
<evidence type="ECO:0000313" key="5">
    <source>
        <dbReference type="EMBL" id="CAE2210930.1"/>
    </source>
</evidence>
<dbReference type="Gene3D" id="3.80.10.10">
    <property type="entry name" value="Ribonuclease Inhibitor"/>
    <property type="match status" value="2"/>
</dbReference>
<gene>
    <name evidence="5" type="ORF">CPOL0286_LOCUS6611</name>
</gene>
<dbReference type="GO" id="GO:0005634">
    <property type="term" value="C:nucleus"/>
    <property type="evidence" value="ECO:0007669"/>
    <property type="project" value="TreeGrafter"/>
</dbReference>
<protein>
    <submittedName>
        <fullName evidence="5">Uncharacterized protein</fullName>
    </submittedName>
</protein>
<dbReference type="InterPro" id="IPR001611">
    <property type="entry name" value="Leu-rich_rpt"/>
</dbReference>
<evidence type="ECO:0000256" key="1">
    <source>
        <dbReference type="ARBA" id="ARBA00022468"/>
    </source>
</evidence>
<proteinExistence type="predicted"/>